<evidence type="ECO:0008006" key="5">
    <source>
        <dbReference type="Google" id="ProtNLM"/>
    </source>
</evidence>
<feature type="compositionally biased region" description="Basic residues" evidence="1">
    <location>
        <begin position="79"/>
        <end position="90"/>
    </location>
</feature>
<feature type="compositionally biased region" description="Low complexity" evidence="1">
    <location>
        <begin position="91"/>
        <end position="100"/>
    </location>
</feature>
<feature type="chain" id="PRO_5006712099" description="Integral membrane protein" evidence="2">
    <location>
        <begin position="22"/>
        <end position="100"/>
    </location>
</feature>
<sequence>MIKTVVLCAGLVCTMTIAASAGDRVYRYDSAANYCPAGLQPVTISGVICCGKPNAGSYQQAMMPPVSHARKRHKHVITHSHVKRHSHVTYHSHGGTSHSH</sequence>
<evidence type="ECO:0000256" key="2">
    <source>
        <dbReference type="SAM" id="SignalP"/>
    </source>
</evidence>
<gene>
    <name evidence="3" type="ORF">NIG5292_00479</name>
</gene>
<evidence type="ECO:0000313" key="4">
    <source>
        <dbReference type="Proteomes" id="UP000048949"/>
    </source>
</evidence>
<organism evidence="3 4">
    <name type="scientific">Nereida ignava</name>
    <dbReference type="NCBI Taxonomy" id="282199"/>
    <lineage>
        <taxon>Bacteria</taxon>
        <taxon>Pseudomonadati</taxon>
        <taxon>Pseudomonadota</taxon>
        <taxon>Alphaproteobacteria</taxon>
        <taxon>Rhodobacterales</taxon>
        <taxon>Roseobacteraceae</taxon>
        <taxon>Nereida</taxon>
    </lineage>
</organism>
<feature type="signal peptide" evidence="2">
    <location>
        <begin position="1"/>
        <end position="21"/>
    </location>
</feature>
<dbReference type="STRING" id="282199.GCA_001049735_00479"/>
<accession>A0A0U1NIT7</accession>
<protein>
    <recommendedName>
        <fullName evidence="5">Integral membrane protein</fullName>
    </recommendedName>
</protein>
<reference evidence="3 4" key="1">
    <citation type="submission" date="2015-04" db="EMBL/GenBank/DDBJ databases">
        <authorList>
            <person name="Syromyatnikov M.Y."/>
            <person name="Popov V.N."/>
        </authorList>
    </citation>
    <scope>NUCLEOTIDE SEQUENCE [LARGE SCALE GENOMIC DNA]</scope>
    <source>
        <strain evidence="3 4">CECT 5292</strain>
    </source>
</reference>
<feature type="region of interest" description="Disordered" evidence="1">
    <location>
        <begin position="79"/>
        <end position="100"/>
    </location>
</feature>
<keyword evidence="4" id="KW-1185">Reference proteome</keyword>
<dbReference type="EMBL" id="CVQV01000003">
    <property type="protein sequence ID" value="CRK74449.1"/>
    <property type="molecule type" value="Genomic_DNA"/>
</dbReference>
<evidence type="ECO:0000313" key="3">
    <source>
        <dbReference type="EMBL" id="CRK74449.1"/>
    </source>
</evidence>
<proteinExistence type="predicted"/>
<keyword evidence="2" id="KW-0732">Signal</keyword>
<dbReference type="Proteomes" id="UP000048949">
    <property type="component" value="Unassembled WGS sequence"/>
</dbReference>
<name>A0A0U1NIT7_9RHOB</name>
<dbReference type="AlphaFoldDB" id="A0A0U1NIT7"/>
<evidence type="ECO:0000256" key="1">
    <source>
        <dbReference type="SAM" id="MobiDB-lite"/>
    </source>
</evidence>